<evidence type="ECO:0000313" key="2">
    <source>
        <dbReference type="EMBL" id="GGO89001.1"/>
    </source>
</evidence>
<reference evidence="2 3" key="1">
    <citation type="journal article" date="2014" name="Int. J. Syst. Evol. Microbiol.">
        <title>Complete genome sequence of Corynebacterium casei LMG S-19264T (=DSM 44701T), isolated from a smear-ripened cheese.</title>
        <authorList>
            <consortium name="US DOE Joint Genome Institute (JGI-PGF)"/>
            <person name="Walter F."/>
            <person name="Albersmeier A."/>
            <person name="Kalinowski J."/>
            <person name="Ruckert C."/>
        </authorList>
    </citation>
    <scope>NUCLEOTIDE SEQUENCE [LARGE SCALE GENOMIC DNA]</scope>
    <source>
        <strain evidence="2 3">CGMCC 1.7286</strain>
    </source>
</reference>
<sequence>MFWFVAGLVLAVVVAYSLMPKPQSVKPNGINDVNTPTSEDGREFPVFRGTCWLEASDTGWLGDFRAKAIKVKSGGGLFGGSKKQTIGYYYYLGLQLFWSIGPIDKFLKLAFGEDKRIGWEGEQAENGTITVNKGNLFGGKKKEGGVGGLVDIEFGASDQSRNAYLQGQIGNDIPAYRGLFALVFRQFYFGTSTYLKKISVLAQCVHTRQDGIAQWYDEKAAILRDTRESLNLSFVLDGSGSMLDIVSGTTTRWDIQEAEIHSALEALKPLAGKAKVGITIYGDEGNPANLFRSIDSSSDIDELKQFISDFPITIPLGTYWSDGMQGAADFFAWAGDGESVVVFTTDGAPTGGQTETDAAIAIRNTIPDVKVHVLNIDLASLTYSNQLDNTGGADVVSSAGGGEITEAALSALQSIGIFDINVAHYIRDALTDPDWGRGLPEVDMGDSFTTAADVFFDEGMGISLRWDRQKPIEEFIEVLLAHADAALYEDRKTGKWELKPIRFNYDPDTLDVLDKSVITKLDKPAWRTFGDLPTAVTVVYTDPDNGKDASAPFSNPALAALQQREKETTLQYPGFHRADLAARVAARDAKSLGSEIFTTDLIGTRALLDYNAGDVIKLDWPEYGISNMIMRVTQGPKVEGRNKIRLPVSTDVYALPDIAPVSAPTDEWVDTAQPPEATDYHIAVEAPYFELIQRAGQSATDALLAENNGVGIILATAVRPAYAINASLYTDAGAGYEESEEVDFCPHAVLAVDIGPTDTVWSITAGVDLTDVRIGSHAQIDGELFRVDAISDTQVTVGRGVLDTVPVPHTAGASIFFWDDYAETDGDDYVASDEIDVKVVPESGSGIADIADITADTVTMATRAFRPYPPGNLLIDSQAYPAVISGSATFAASVAHRDRTQQTSGTLHDTTYSNIGPEVGVTYTWTLYRTDTEAVLQSYSGDNATSKVFTPGYDGEVRLEVKSVRDAKDGWQSLTHTFLFTSEPEMLFESEAAGDQMLDEFGNFMILEGE</sequence>
<gene>
    <name evidence="2" type="ORF">GCM10011348_45730</name>
</gene>
<evidence type="ECO:0000313" key="3">
    <source>
        <dbReference type="Proteomes" id="UP000599578"/>
    </source>
</evidence>
<dbReference type="Proteomes" id="UP000599578">
    <property type="component" value="Unassembled WGS sequence"/>
</dbReference>
<dbReference type="RefSeq" id="WP_188862969.1">
    <property type="nucleotide sequence ID" value="NZ_BMLT01000021.1"/>
</dbReference>
<dbReference type="SUPFAM" id="SSF53300">
    <property type="entry name" value="vWA-like"/>
    <property type="match status" value="1"/>
</dbReference>
<keyword evidence="3" id="KW-1185">Reference proteome</keyword>
<dbReference type="InterPro" id="IPR002035">
    <property type="entry name" value="VWF_A"/>
</dbReference>
<organism evidence="2 3">
    <name type="scientific">Marinobacterium nitratireducens</name>
    <dbReference type="NCBI Taxonomy" id="518897"/>
    <lineage>
        <taxon>Bacteria</taxon>
        <taxon>Pseudomonadati</taxon>
        <taxon>Pseudomonadota</taxon>
        <taxon>Gammaproteobacteria</taxon>
        <taxon>Oceanospirillales</taxon>
        <taxon>Oceanospirillaceae</taxon>
        <taxon>Marinobacterium</taxon>
    </lineage>
</organism>
<dbReference type="AlphaFoldDB" id="A0A917ZQP9"/>
<dbReference type="PROSITE" id="PS50234">
    <property type="entry name" value="VWFA"/>
    <property type="match status" value="1"/>
</dbReference>
<evidence type="ECO:0000259" key="1">
    <source>
        <dbReference type="PROSITE" id="PS50234"/>
    </source>
</evidence>
<dbReference type="Gene3D" id="3.40.50.410">
    <property type="entry name" value="von Willebrand factor, type A domain"/>
    <property type="match status" value="1"/>
</dbReference>
<feature type="domain" description="VWFA" evidence="1">
    <location>
        <begin position="231"/>
        <end position="376"/>
    </location>
</feature>
<proteinExistence type="predicted"/>
<name>A0A917ZQP9_9GAMM</name>
<protein>
    <recommendedName>
        <fullName evidence="1">VWFA domain-containing protein</fullName>
    </recommendedName>
</protein>
<dbReference type="InterPro" id="IPR036465">
    <property type="entry name" value="vWFA_dom_sf"/>
</dbReference>
<comment type="caution">
    <text evidence="2">The sequence shown here is derived from an EMBL/GenBank/DDBJ whole genome shotgun (WGS) entry which is preliminary data.</text>
</comment>
<dbReference type="EMBL" id="BMLT01000021">
    <property type="protein sequence ID" value="GGO89001.1"/>
    <property type="molecule type" value="Genomic_DNA"/>
</dbReference>
<accession>A0A917ZQP9</accession>
<dbReference type="InterPro" id="IPR032876">
    <property type="entry name" value="J_dom"/>
</dbReference>
<dbReference type="Pfam" id="PF13550">
    <property type="entry name" value="Phage-tail_3"/>
    <property type="match status" value="1"/>
</dbReference>
<dbReference type="SMART" id="SM00327">
    <property type="entry name" value="VWA"/>
    <property type="match status" value="1"/>
</dbReference>
<dbReference type="CDD" id="cd00198">
    <property type="entry name" value="vWFA"/>
    <property type="match status" value="1"/>
</dbReference>